<organism evidence="2 3">
    <name type="scientific">Candidatus Thermochlorobacter aerophilus</name>
    <dbReference type="NCBI Taxonomy" id="1868324"/>
    <lineage>
        <taxon>Bacteria</taxon>
        <taxon>Pseudomonadati</taxon>
        <taxon>Chlorobiota</taxon>
        <taxon>Chlorobiia</taxon>
        <taxon>Chlorobiales</taxon>
        <taxon>Candidatus Thermochlorobacteriaceae</taxon>
        <taxon>Candidatus Thermochlorobacter</taxon>
    </lineage>
</organism>
<name>A0A395M260_9BACT</name>
<reference evidence="2" key="2">
    <citation type="submission" date="2017-08" db="EMBL/GenBank/DDBJ databases">
        <authorList>
            <person name="de Groot N.N."/>
        </authorList>
    </citation>
    <scope>NUCLEOTIDE SEQUENCE</scope>
    <source>
        <strain evidence="2">OS</strain>
    </source>
</reference>
<dbReference type="EMBL" id="PHFL01000049">
    <property type="protein sequence ID" value="RFM23994.1"/>
    <property type="molecule type" value="Genomic_DNA"/>
</dbReference>
<dbReference type="EMBL" id="PHFL01000049">
    <property type="protein sequence ID" value="RFM23993.1"/>
    <property type="molecule type" value="Genomic_DNA"/>
</dbReference>
<evidence type="ECO:0000313" key="1">
    <source>
        <dbReference type="EMBL" id="RFM23993.1"/>
    </source>
</evidence>
<dbReference type="AlphaFoldDB" id="A0A395M260"/>
<comment type="caution">
    <text evidence="2">The sequence shown here is derived from an EMBL/GenBank/DDBJ whole genome shotgun (WGS) entry which is preliminary data.</text>
</comment>
<dbReference type="Pfam" id="PF11950">
    <property type="entry name" value="DUF3467"/>
    <property type="match status" value="1"/>
</dbReference>
<dbReference type="InterPro" id="IPR021857">
    <property type="entry name" value="DUF3467"/>
</dbReference>
<proteinExistence type="predicted"/>
<evidence type="ECO:0000313" key="3">
    <source>
        <dbReference type="Proteomes" id="UP000266389"/>
    </source>
</evidence>
<dbReference type="Proteomes" id="UP000266389">
    <property type="component" value="Unassembled WGS sequence"/>
</dbReference>
<protein>
    <submittedName>
        <fullName evidence="2">DUF3467 domain-containing protein</fullName>
    </submittedName>
</protein>
<gene>
    <name evidence="1" type="ORF">D0433_07795</name>
    <name evidence="2" type="ORF">D0433_07805</name>
</gene>
<evidence type="ECO:0000313" key="2">
    <source>
        <dbReference type="EMBL" id="RFM23994.1"/>
    </source>
</evidence>
<reference evidence="2 3" key="1">
    <citation type="journal article" date="2011" name="ISME J.">
        <title>Community ecology of hot spring cyanobacterial mats: predominant populations and their functional potential.</title>
        <authorList>
            <person name="Klatt C.G."/>
            <person name="Wood J.M."/>
            <person name="Rusch D.B."/>
            <person name="Bateson M.M."/>
            <person name="Hamamura N."/>
            <person name="Heidelberg J.F."/>
            <person name="Grossman A.R."/>
            <person name="Bhaya D."/>
            <person name="Cohan F.M."/>
            <person name="Kuhl M."/>
            <person name="Bryant D.A."/>
            <person name="Ward D.M."/>
        </authorList>
    </citation>
    <scope>NUCLEOTIDE SEQUENCE [LARGE SCALE GENOMIC DNA]</scope>
    <source>
        <strain evidence="2">OS</strain>
    </source>
</reference>
<sequence length="104" mass="11450">MAPEPQPQQPIQLNIEIDEKTAEGIYSNLVLINHSAAEFVIDFTRILPGIAKAKISTRIVMTPQHAKSFLLALQENIQKYESVFGPIKIMGEPGTAIANGLSHR</sequence>
<accession>A0A395M260</accession>